<evidence type="ECO:0000256" key="7">
    <source>
        <dbReference type="ARBA" id="ARBA00023136"/>
    </source>
</evidence>
<feature type="transmembrane region" description="Helical" evidence="8">
    <location>
        <begin position="140"/>
        <end position="159"/>
    </location>
</feature>
<feature type="transmembrane region" description="Helical" evidence="8">
    <location>
        <begin position="283"/>
        <end position="304"/>
    </location>
</feature>
<dbReference type="CDD" id="cd17320">
    <property type="entry name" value="MFS_MdfA_MDR_like"/>
    <property type="match status" value="1"/>
</dbReference>
<proteinExistence type="inferred from homology"/>
<dbReference type="InterPro" id="IPR004812">
    <property type="entry name" value="Efflux_drug-R_Bcr/CmlA"/>
</dbReference>
<feature type="transmembrane region" description="Helical" evidence="8">
    <location>
        <begin position="217"/>
        <end position="242"/>
    </location>
</feature>
<keyword evidence="11" id="KW-1185">Reference proteome</keyword>
<organism evidence="10 11">
    <name type="scientific">Flavimaricola marinus</name>
    <dbReference type="NCBI Taxonomy" id="1819565"/>
    <lineage>
        <taxon>Bacteria</taxon>
        <taxon>Pseudomonadati</taxon>
        <taxon>Pseudomonadota</taxon>
        <taxon>Alphaproteobacteria</taxon>
        <taxon>Rhodobacterales</taxon>
        <taxon>Paracoccaceae</taxon>
        <taxon>Flavimaricola</taxon>
    </lineage>
</organism>
<feature type="transmembrane region" description="Helical" evidence="8">
    <location>
        <begin position="248"/>
        <end position="271"/>
    </location>
</feature>
<dbReference type="GO" id="GO:0005886">
    <property type="term" value="C:plasma membrane"/>
    <property type="evidence" value="ECO:0007669"/>
    <property type="project" value="UniProtKB-SubCell"/>
</dbReference>
<comment type="subcellular location">
    <subcellularLocation>
        <location evidence="8">Cell inner membrane</location>
        <topology evidence="8">Multi-pass membrane protein</topology>
    </subcellularLocation>
    <subcellularLocation>
        <location evidence="1">Cell membrane</location>
        <topology evidence="1">Multi-pass membrane protein</topology>
    </subcellularLocation>
</comment>
<dbReference type="SUPFAM" id="SSF103473">
    <property type="entry name" value="MFS general substrate transporter"/>
    <property type="match status" value="1"/>
</dbReference>
<dbReference type="InterPro" id="IPR011701">
    <property type="entry name" value="MFS"/>
</dbReference>
<dbReference type="RefSeq" id="WP_093992737.1">
    <property type="nucleotide sequence ID" value="NZ_FXZK01000005.1"/>
</dbReference>
<feature type="transmembrane region" description="Helical" evidence="8">
    <location>
        <begin position="310"/>
        <end position="333"/>
    </location>
</feature>
<evidence type="ECO:0000259" key="9">
    <source>
        <dbReference type="PROSITE" id="PS50850"/>
    </source>
</evidence>
<evidence type="ECO:0000256" key="4">
    <source>
        <dbReference type="ARBA" id="ARBA00022475"/>
    </source>
</evidence>
<reference evidence="10 11" key="1">
    <citation type="submission" date="2017-05" db="EMBL/GenBank/DDBJ databases">
        <authorList>
            <person name="Song R."/>
            <person name="Chenine A.L."/>
            <person name="Ruprecht R.M."/>
        </authorList>
    </citation>
    <scope>NUCLEOTIDE SEQUENCE [LARGE SCALE GENOMIC DNA]</scope>
    <source>
        <strain evidence="10 11">CECT 8899</strain>
    </source>
</reference>
<evidence type="ECO:0000313" key="10">
    <source>
        <dbReference type="EMBL" id="SMY08534.1"/>
    </source>
</evidence>
<keyword evidence="7 8" id="KW-0472">Membrane</keyword>
<feature type="domain" description="Major facilitator superfamily (MFS) profile" evidence="9">
    <location>
        <begin position="17"/>
        <end position="400"/>
    </location>
</feature>
<keyword evidence="6 8" id="KW-1133">Transmembrane helix</keyword>
<dbReference type="OrthoDB" id="9800416at2"/>
<evidence type="ECO:0000256" key="5">
    <source>
        <dbReference type="ARBA" id="ARBA00022692"/>
    </source>
</evidence>
<accession>A0A238LGI5</accession>
<feature type="transmembrane region" description="Helical" evidence="8">
    <location>
        <begin position="345"/>
        <end position="365"/>
    </location>
</feature>
<dbReference type="PANTHER" id="PTHR23501:SF191">
    <property type="entry name" value="VACUOLAR BASIC AMINO ACID TRANSPORTER 4"/>
    <property type="match status" value="1"/>
</dbReference>
<feature type="transmembrane region" description="Helical" evidence="8">
    <location>
        <begin position="377"/>
        <end position="396"/>
    </location>
</feature>
<keyword evidence="4" id="KW-1003">Cell membrane</keyword>
<sequence>MSTISKSRFLDRTTAPHILTLILLAGLPALNMTIFLPSLNHMAEEFGTNYGVIQLAVSGYLATTAILQLVVGPLSDRFGRRKIVLAALGIFLIATVGAMLAPSVGIFLAFRMLQASVATGIVLSRAIVRDIVPTAQAASMIGYVTMGMALVPMLAPMIGGTLDQFFGWRASLGFVLIAGAVVMLLCYRDLGETVSGKGVSFSAQIKGYPELLTSPRFWGYSMCAAFGSGAFFALLGGASFVAGAHFGLSPVLTGFALGSPALGYGFGNFLSGRFAVRFGINKMALAGTSVASIGMGTSLLLSLIGVDQPFVFFGLCTLLGLGNGLMMPSAAAGSISVRPELAGTASGLSGAMMIGGGAGLSAWAGSLLTVETGPMPLQLLMFLVSVLGAVSILLVMRREKTLARQED</sequence>
<evidence type="ECO:0000256" key="8">
    <source>
        <dbReference type="RuleBase" id="RU365088"/>
    </source>
</evidence>
<dbReference type="EMBL" id="FXZK01000005">
    <property type="protein sequence ID" value="SMY08534.1"/>
    <property type="molecule type" value="Genomic_DNA"/>
</dbReference>
<keyword evidence="3 8" id="KW-0813">Transport</keyword>
<dbReference type="Proteomes" id="UP000201613">
    <property type="component" value="Unassembled WGS sequence"/>
</dbReference>
<keyword evidence="5 8" id="KW-0812">Transmembrane</keyword>
<feature type="transmembrane region" description="Helical" evidence="8">
    <location>
        <begin position="51"/>
        <end position="71"/>
    </location>
</feature>
<dbReference type="GO" id="GO:0042910">
    <property type="term" value="F:xenobiotic transmembrane transporter activity"/>
    <property type="evidence" value="ECO:0007669"/>
    <property type="project" value="InterPro"/>
</dbReference>
<evidence type="ECO:0000256" key="1">
    <source>
        <dbReference type="ARBA" id="ARBA00004651"/>
    </source>
</evidence>
<dbReference type="PROSITE" id="PS50850">
    <property type="entry name" value="MFS"/>
    <property type="match status" value="1"/>
</dbReference>
<feature type="transmembrane region" description="Helical" evidence="8">
    <location>
        <begin position="165"/>
        <end position="187"/>
    </location>
</feature>
<evidence type="ECO:0000256" key="2">
    <source>
        <dbReference type="ARBA" id="ARBA00006236"/>
    </source>
</evidence>
<dbReference type="Gene3D" id="1.20.1720.10">
    <property type="entry name" value="Multidrug resistance protein D"/>
    <property type="match status" value="1"/>
</dbReference>
<feature type="transmembrane region" description="Helical" evidence="8">
    <location>
        <begin position="107"/>
        <end position="128"/>
    </location>
</feature>
<dbReference type="PROSITE" id="PS00216">
    <property type="entry name" value="SUGAR_TRANSPORT_1"/>
    <property type="match status" value="1"/>
</dbReference>
<keyword evidence="8" id="KW-0997">Cell inner membrane</keyword>
<evidence type="ECO:0000313" key="11">
    <source>
        <dbReference type="Proteomes" id="UP000201613"/>
    </source>
</evidence>
<dbReference type="InterPro" id="IPR005829">
    <property type="entry name" value="Sugar_transporter_CS"/>
</dbReference>
<feature type="transmembrane region" description="Helical" evidence="8">
    <location>
        <begin position="83"/>
        <end position="101"/>
    </location>
</feature>
<feature type="transmembrane region" description="Helical" evidence="8">
    <location>
        <begin position="21"/>
        <end position="39"/>
    </location>
</feature>
<dbReference type="InterPro" id="IPR036259">
    <property type="entry name" value="MFS_trans_sf"/>
</dbReference>
<comment type="similarity">
    <text evidence="2 8">Belongs to the major facilitator superfamily. Bcr/CmlA family.</text>
</comment>
<dbReference type="GO" id="GO:1990961">
    <property type="term" value="P:xenobiotic detoxification by transmembrane export across the plasma membrane"/>
    <property type="evidence" value="ECO:0007669"/>
    <property type="project" value="InterPro"/>
</dbReference>
<dbReference type="InterPro" id="IPR020846">
    <property type="entry name" value="MFS_dom"/>
</dbReference>
<dbReference type="AlphaFoldDB" id="A0A238LGI5"/>
<evidence type="ECO:0000256" key="3">
    <source>
        <dbReference type="ARBA" id="ARBA00022448"/>
    </source>
</evidence>
<protein>
    <recommendedName>
        <fullName evidence="8">Bcr/CflA family efflux transporter</fullName>
    </recommendedName>
</protein>
<name>A0A238LGI5_9RHOB</name>
<evidence type="ECO:0000256" key="6">
    <source>
        <dbReference type="ARBA" id="ARBA00022989"/>
    </source>
</evidence>
<gene>
    <name evidence="10" type="primary">emrD</name>
    <name evidence="10" type="ORF">LOM8899_02687</name>
</gene>
<dbReference type="PANTHER" id="PTHR23501">
    <property type="entry name" value="MAJOR FACILITATOR SUPERFAMILY"/>
    <property type="match status" value="1"/>
</dbReference>
<dbReference type="Pfam" id="PF07690">
    <property type="entry name" value="MFS_1"/>
    <property type="match status" value="1"/>
</dbReference>
<dbReference type="NCBIfam" id="TIGR00710">
    <property type="entry name" value="efflux_Bcr_CflA"/>
    <property type="match status" value="1"/>
</dbReference>